<dbReference type="AlphaFoldDB" id="A0A4Y2LKK3"/>
<name>A0A4Y2LKK3_ARAVE</name>
<organism evidence="1 2">
    <name type="scientific">Araneus ventricosus</name>
    <name type="common">Orbweaver spider</name>
    <name type="synonym">Epeira ventricosa</name>
    <dbReference type="NCBI Taxonomy" id="182803"/>
    <lineage>
        <taxon>Eukaryota</taxon>
        <taxon>Metazoa</taxon>
        <taxon>Ecdysozoa</taxon>
        <taxon>Arthropoda</taxon>
        <taxon>Chelicerata</taxon>
        <taxon>Arachnida</taxon>
        <taxon>Araneae</taxon>
        <taxon>Araneomorphae</taxon>
        <taxon>Entelegynae</taxon>
        <taxon>Araneoidea</taxon>
        <taxon>Araneidae</taxon>
        <taxon>Araneus</taxon>
    </lineage>
</organism>
<gene>
    <name evidence="1" type="ORF">AVEN_160921_1</name>
</gene>
<comment type="caution">
    <text evidence="1">The sequence shown here is derived from an EMBL/GenBank/DDBJ whole genome shotgun (WGS) entry which is preliminary data.</text>
</comment>
<dbReference type="EMBL" id="BGPR01005989">
    <property type="protein sequence ID" value="GBN15132.1"/>
    <property type="molecule type" value="Genomic_DNA"/>
</dbReference>
<dbReference type="Proteomes" id="UP000499080">
    <property type="component" value="Unassembled WGS sequence"/>
</dbReference>
<protein>
    <submittedName>
        <fullName evidence="1">Uncharacterized protein</fullName>
    </submittedName>
</protein>
<proteinExistence type="predicted"/>
<reference evidence="1 2" key="1">
    <citation type="journal article" date="2019" name="Sci. Rep.">
        <title>Orb-weaving spider Araneus ventricosus genome elucidates the spidroin gene catalogue.</title>
        <authorList>
            <person name="Kono N."/>
            <person name="Nakamura H."/>
            <person name="Ohtoshi R."/>
            <person name="Moran D.A.P."/>
            <person name="Shinohara A."/>
            <person name="Yoshida Y."/>
            <person name="Fujiwara M."/>
            <person name="Mori M."/>
            <person name="Tomita M."/>
            <person name="Arakawa K."/>
        </authorList>
    </citation>
    <scope>NUCLEOTIDE SEQUENCE [LARGE SCALE GENOMIC DNA]</scope>
</reference>
<evidence type="ECO:0000313" key="1">
    <source>
        <dbReference type="EMBL" id="GBN15132.1"/>
    </source>
</evidence>
<sequence>MGDKTRPNMAYLSDNNIESQYTLVIVWSARYSESKPVEHAWDTLERKIETCYYNQELLGTETHIGLCQFMELNSIEKLHSKTAGVNK</sequence>
<accession>A0A4Y2LKK3</accession>
<keyword evidence="2" id="KW-1185">Reference proteome</keyword>
<evidence type="ECO:0000313" key="2">
    <source>
        <dbReference type="Proteomes" id="UP000499080"/>
    </source>
</evidence>